<comment type="similarity">
    <text evidence="5">Belongs to the peptidase S8 family.</text>
</comment>
<keyword evidence="7" id="KW-0732">Signal</keyword>
<evidence type="ECO:0000256" key="4">
    <source>
        <dbReference type="PIRSR" id="PIRSR615500-1"/>
    </source>
</evidence>
<dbReference type="InterPro" id="IPR036852">
    <property type="entry name" value="Peptidase_S8/S53_dom_sf"/>
</dbReference>
<dbReference type="SUPFAM" id="SSF52743">
    <property type="entry name" value="Subtilisin-like"/>
    <property type="match status" value="1"/>
</dbReference>
<dbReference type="PROSITE" id="PS00138">
    <property type="entry name" value="SUBTILASE_SER"/>
    <property type="match status" value="1"/>
</dbReference>
<reference evidence="10" key="1">
    <citation type="submission" date="2017-04" db="EMBL/GenBank/DDBJ databases">
        <authorList>
            <person name="Varghese N."/>
            <person name="Submissions S."/>
        </authorList>
    </citation>
    <scope>NUCLEOTIDE SEQUENCE [LARGE SCALE GENOMIC DNA]</scope>
    <source>
        <strain evidence="10">K3S</strain>
    </source>
</reference>
<dbReference type="CDD" id="cd04842">
    <property type="entry name" value="Peptidases_S8_Kp43_protease"/>
    <property type="match status" value="1"/>
</dbReference>
<gene>
    <name evidence="9" type="ORF">SAMN06295933_2738</name>
</gene>
<dbReference type="PROSITE" id="PS00137">
    <property type="entry name" value="SUBTILASE_HIS"/>
    <property type="match status" value="1"/>
</dbReference>
<dbReference type="Proteomes" id="UP000192906">
    <property type="component" value="Unassembled WGS sequence"/>
</dbReference>
<dbReference type="InterPro" id="IPR034058">
    <property type="entry name" value="TagA/B/C/D_pept_dom"/>
</dbReference>
<dbReference type="InterPro" id="IPR023828">
    <property type="entry name" value="Peptidase_S8_Ser-AS"/>
</dbReference>
<keyword evidence="3 5" id="KW-0720">Serine protease</keyword>
<evidence type="ECO:0000256" key="7">
    <source>
        <dbReference type="SAM" id="SignalP"/>
    </source>
</evidence>
<evidence type="ECO:0000259" key="8">
    <source>
        <dbReference type="Pfam" id="PF00082"/>
    </source>
</evidence>
<dbReference type="Gene3D" id="2.60.120.380">
    <property type="match status" value="2"/>
</dbReference>
<dbReference type="PANTHER" id="PTHR43399">
    <property type="entry name" value="SUBTILISIN-RELATED"/>
    <property type="match status" value="1"/>
</dbReference>
<keyword evidence="2 5" id="KW-0378">Hydrolase</keyword>
<proteinExistence type="inferred from homology"/>
<feature type="active site" description="Charge relay system" evidence="4 5">
    <location>
        <position position="557"/>
    </location>
</feature>
<protein>
    <submittedName>
        <fullName evidence="9">Subtilase family protein</fullName>
    </submittedName>
</protein>
<organism evidence="9 10">
    <name type="scientific">Desulfovibrio gilichinskyi</name>
    <dbReference type="NCBI Taxonomy" id="1519643"/>
    <lineage>
        <taxon>Bacteria</taxon>
        <taxon>Pseudomonadati</taxon>
        <taxon>Thermodesulfobacteriota</taxon>
        <taxon>Desulfovibrionia</taxon>
        <taxon>Desulfovibrionales</taxon>
        <taxon>Desulfovibrionaceae</taxon>
        <taxon>Desulfovibrio</taxon>
    </lineage>
</organism>
<dbReference type="PANTHER" id="PTHR43399:SF5">
    <property type="entry name" value="PEPTIDASE S8 FAMILY WITH PROTEASE-ASSOCIATED DOMAIN"/>
    <property type="match status" value="1"/>
</dbReference>
<dbReference type="Gene3D" id="3.40.50.200">
    <property type="entry name" value="Peptidase S8/S53 domain"/>
    <property type="match status" value="1"/>
</dbReference>
<feature type="active site" description="Charge relay system" evidence="4 5">
    <location>
        <position position="285"/>
    </location>
</feature>
<evidence type="ECO:0000256" key="1">
    <source>
        <dbReference type="ARBA" id="ARBA00022670"/>
    </source>
</evidence>
<dbReference type="InterPro" id="IPR022398">
    <property type="entry name" value="Peptidase_S8_His-AS"/>
</dbReference>
<dbReference type="PRINTS" id="PR00723">
    <property type="entry name" value="SUBTILISIN"/>
</dbReference>
<dbReference type="OrthoDB" id="5437273at2"/>
<dbReference type="RefSeq" id="WP_085103133.1">
    <property type="nucleotide sequence ID" value="NZ_FWZU01000004.1"/>
</dbReference>
<dbReference type="Pfam" id="PF00082">
    <property type="entry name" value="Peptidase_S8"/>
    <property type="match status" value="1"/>
</dbReference>
<evidence type="ECO:0000256" key="2">
    <source>
        <dbReference type="ARBA" id="ARBA00022801"/>
    </source>
</evidence>
<feature type="chain" id="PRO_5012643173" evidence="7">
    <location>
        <begin position="28"/>
        <end position="1109"/>
    </location>
</feature>
<dbReference type="InterPro" id="IPR051048">
    <property type="entry name" value="Peptidase_S8/S53_subtilisin"/>
</dbReference>
<evidence type="ECO:0000256" key="3">
    <source>
        <dbReference type="ARBA" id="ARBA00022825"/>
    </source>
</evidence>
<sequence length="1109" mass="118724">MRQINFAAALSLFVILTFALFFQPSSAHCSDIDTSAPKLFFQNKQVDPLKGTLGSTMLPSNDTSSSENENRSSSTPSLAKTIARIFSSSDTTSVEEYDYYVVQFSGPVQPSWKEALSGLGAVFFDYIPQYAFIIKLGNAKVDAVSELGFVRWIGKYDADLKLSRDVYDISPEKLKAQESILKVRVVAFPGEDINSLVNAISSAGGTVVSSSSSTWSIRVEVKISIKNVRGLKNIKGVKWVERVPEHHTNNNIATGIVEARSAQGKTWPVSGGNLFGEGQIIAVCDSGIDTGNISTIHKDFSDGQGGSRIIDNIVFPDASAIDYLGHGTHVAGTIAGNGIKSGASPLANVFPSTSYAGMAPKSKLFFETVGSIDIHESLKLPPDLADIFQLAYDAGARVHSNSWGSSGTGDYDSECVSVDQFTWTNKDFLILFAAGNEGSDKDADGVIDHYCIGTPASAKNCLTVGASESYRTGSNEGYAAYKLKAFGYSAEPLASDFISDKPYGIAAFSSRGPTLDGRYKPEVVAPGTNILSTRSSAQLGNAWGAFNEYYYWSGGTSMATPLVSGMAAIMREYLMKEEGFTAPSAALIKTSLIHGAISLVPGQYGTGAAQEITGVPDDVQGWGRVDLESSINSDSRYKIKYYDIKDSAPADTTYSRTFSFDVKNDQKPFKAVLGWTDYPGSVAASGGLVNDLDLRVKKPDGTWLYPDNARSLSPLTKCSYVTEVSDSFYTGNGIGVRVTPPSYPCTLESVVLAFANSGRVIKDVSVVIYRYAGGVGAELFRKKFAYIPSGEYAFPIGLSLTEGEVLVAVEKDGTAFGVNYDSVTPTSRGFIQQVGGSWEVAAFTPAIGANFRTNITSTGFDRLNNSVSVTIPKPQIGTYQAEITANNIPNGPQPYALILSGMVGENPTNGEIALNADQPNAPISTFLSKTHSPKTAENINAVYGTALENVYSDKSSFCVQTEADRVISIQYSVSGLPAVAAGKLALEKLFSNGTHIQFKYAAFEDYTDGNWWLTDVSGNYVNPVQTLNSTTPYYVISAIKDGGAYDENPDSGVINDPQILGMSSPGSGGTGCTVGMNDDYGPVLFLLIAIISLLLRRKISKRLMVHSDQ</sequence>
<keyword evidence="10" id="KW-1185">Reference proteome</keyword>
<keyword evidence="1 5" id="KW-0645">Protease</keyword>
<accession>A0A1X7E714</accession>
<dbReference type="GO" id="GO:0004252">
    <property type="term" value="F:serine-type endopeptidase activity"/>
    <property type="evidence" value="ECO:0007669"/>
    <property type="project" value="UniProtKB-UniRule"/>
</dbReference>
<feature type="compositionally biased region" description="Low complexity" evidence="6">
    <location>
        <begin position="59"/>
        <end position="76"/>
    </location>
</feature>
<dbReference type="EMBL" id="FWZU01000004">
    <property type="protein sequence ID" value="SMF28704.1"/>
    <property type="molecule type" value="Genomic_DNA"/>
</dbReference>
<dbReference type="PROSITE" id="PS51892">
    <property type="entry name" value="SUBTILASE"/>
    <property type="match status" value="1"/>
</dbReference>
<feature type="domain" description="Peptidase S8/S53" evidence="8">
    <location>
        <begin position="276"/>
        <end position="608"/>
    </location>
</feature>
<dbReference type="GO" id="GO:0006508">
    <property type="term" value="P:proteolysis"/>
    <property type="evidence" value="ECO:0007669"/>
    <property type="project" value="UniProtKB-KW"/>
</dbReference>
<evidence type="ECO:0000256" key="6">
    <source>
        <dbReference type="SAM" id="MobiDB-lite"/>
    </source>
</evidence>
<dbReference type="InterPro" id="IPR015500">
    <property type="entry name" value="Peptidase_S8_subtilisin-rel"/>
</dbReference>
<evidence type="ECO:0000256" key="5">
    <source>
        <dbReference type="PROSITE-ProRule" id="PRU01240"/>
    </source>
</evidence>
<feature type="active site" description="Charge relay system" evidence="4 5">
    <location>
        <position position="326"/>
    </location>
</feature>
<feature type="region of interest" description="Disordered" evidence="6">
    <location>
        <begin position="52"/>
        <end position="76"/>
    </location>
</feature>
<dbReference type="InterPro" id="IPR000209">
    <property type="entry name" value="Peptidase_S8/S53_dom"/>
</dbReference>
<dbReference type="AlphaFoldDB" id="A0A1X7E714"/>
<name>A0A1X7E714_9BACT</name>
<evidence type="ECO:0000313" key="10">
    <source>
        <dbReference type="Proteomes" id="UP000192906"/>
    </source>
</evidence>
<evidence type="ECO:0000313" key="9">
    <source>
        <dbReference type="EMBL" id="SMF28704.1"/>
    </source>
</evidence>
<feature type="signal peptide" evidence="7">
    <location>
        <begin position="1"/>
        <end position="27"/>
    </location>
</feature>
<dbReference type="STRING" id="1519643.SAMN06295933_2738"/>